<dbReference type="Proteomes" id="UP000326268">
    <property type="component" value="Unassembled WGS sequence"/>
</dbReference>
<proteinExistence type="predicted"/>
<dbReference type="OrthoDB" id="10017101at2759"/>
<organism evidence="2 3">
    <name type="scientific">Aspergillus caelatus</name>
    <dbReference type="NCBI Taxonomy" id="61420"/>
    <lineage>
        <taxon>Eukaryota</taxon>
        <taxon>Fungi</taxon>
        <taxon>Dikarya</taxon>
        <taxon>Ascomycota</taxon>
        <taxon>Pezizomycotina</taxon>
        <taxon>Eurotiomycetes</taxon>
        <taxon>Eurotiomycetidae</taxon>
        <taxon>Eurotiales</taxon>
        <taxon>Aspergillaceae</taxon>
        <taxon>Aspergillus</taxon>
        <taxon>Aspergillus subgen. Circumdati</taxon>
    </lineage>
</organism>
<dbReference type="GO" id="GO:0008168">
    <property type="term" value="F:methyltransferase activity"/>
    <property type="evidence" value="ECO:0007669"/>
    <property type="project" value="UniProtKB-KW"/>
</dbReference>
<evidence type="ECO:0000313" key="2">
    <source>
        <dbReference type="EMBL" id="KAE8357525.1"/>
    </source>
</evidence>
<dbReference type="InterPro" id="IPR025714">
    <property type="entry name" value="Methyltranfer_dom"/>
</dbReference>
<keyword evidence="2" id="KW-0808">Transferase</keyword>
<dbReference type="InterPro" id="IPR029063">
    <property type="entry name" value="SAM-dependent_MTases_sf"/>
</dbReference>
<protein>
    <submittedName>
        <fullName evidence="2">S-adenosyl-L-methionine-dependent methyltransferase</fullName>
    </submittedName>
</protein>
<gene>
    <name evidence="2" type="ORF">BDV27DRAFT_84876</name>
</gene>
<feature type="domain" description="Methyltransferase" evidence="1">
    <location>
        <begin position="37"/>
        <end position="158"/>
    </location>
</feature>
<evidence type="ECO:0000259" key="1">
    <source>
        <dbReference type="Pfam" id="PF13847"/>
    </source>
</evidence>
<dbReference type="GeneID" id="43662214"/>
<dbReference type="Gene3D" id="3.40.50.150">
    <property type="entry name" value="Vaccinia Virus protein VP39"/>
    <property type="match status" value="1"/>
</dbReference>
<dbReference type="EMBL" id="ML738004">
    <property type="protein sequence ID" value="KAE8357525.1"/>
    <property type="molecule type" value="Genomic_DNA"/>
</dbReference>
<keyword evidence="3" id="KW-1185">Reference proteome</keyword>
<keyword evidence="2" id="KW-0489">Methyltransferase</keyword>
<name>A0A5N6ZJ65_9EURO</name>
<dbReference type="Pfam" id="PF13847">
    <property type="entry name" value="Methyltransf_31"/>
    <property type="match status" value="1"/>
</dbReference>
<dbReference type="PANTHER" id="PTHR43591:SF24">
    <property type="entry name" value="2-METHOXY-6-POLYPRENYL-1,4-BENZOQUINOL METHYLASE, MITOCHONDRIAL"/>
    <property type="match status" value="1"/>
</dbReference>
<dbReference type="PANTHER" id="PTHR43591">
    <property type="entry name" value="METHYLTRANSFERASE"/>
    <property type="match status" value="1"/>
</dbReference>
<dbReference type="CDD" id="cd02440">
    <property type="entry name" value="AdoMet_MTases"/>
    <property type="match status" value="1"/>
</dbReference>
<dbReference type="SUPFAM" id="SSF53335">
    <property type="entry name" value="S-adenosyl-L-methionine-dependent methyltransferases"/>
    <property type="match status" value="1"/>
</dbReference>
<dbReference type="RefSeq" id="XP_031920606.1">
    <property type="nucleotide sequence ID" value="XM_032077768.1"/>
</dbReference>
<evidence type="ECO:0000313" key="3">
    <source>
        <dbReference type="Proteomes" id="UP000326268"/>
    </source>
</evidence>
<reference evidence="2 3" key="1">
    <citation type="submission" date="2019-04" db="EMBL/GenBank/DDBJ databases">
        <title>Friends and foes A comparative genomics studyof 23 Aspergillus species from section Flavi.</title>
        <authorList>
            <consortium name="DOE Joint Genome Institute"/>
            <person name="Kjaerbolling I."/>
            <person name="Vesth T."/>
            <person name="Frisvad J.C."/>
            <person name="Nybo J.L."/>
            <person name="Theobald S."/>
            <person name="Kildgaard S."/>
            <person name="Isbrandt T."/>
            <person name="Kuo A."/>
            <person name="Sato A."/>
            <person name="Lyhne E.K."/>
            <person name="Kogle M.E."/>
            <person name="Wiebenga A."/>
            <person name="Kun R.S."/>
            <person name="Lubbers R.J."/>
            <person name="Makela M.R."/>
            <person name="Barry K."/>
            <person name="Chovatia M."/>
            <person name="Clum A."/>
            <person name="Daum C."/>
            <person name="Haridas S."/>
            <person name="He G."/>
            <person name="LaButti K."/>
            <person name="Lipzen A."/>
            <person name="Mondo S."/>
            <person name="Riley R."/>
            <person name="Salamov A."/>
            <person name="Simmons B.A."/>
            <person name="Magnuson J.K."/>
            <person name="Henrissat B."/>
            <person name="Mortensen U.H."/>
            <person name="Larsen T.O."/>
            <person name="Devries R.P."/>
            <person name="Grigoriev I.V."/>
            <person name="Machida M."/>
            <person name="Baker S.E."/>
            <person name="Andersen M.R."/>
        </authorList>
    </citation>
    <scope>NUCLEOTIDE SEQUENCE [LARGE SCALE GENOMIC DNA]</scope>
    <source>
        <strain evidence="2 3">CBS 763.97</strain>
    </source>
</reference>
<accession>A0A5N6ZJ65</accession>
<dbReference type="GO" id="GO:0032259">
    <property type="term" value="P:methylation"/>
    <property type="evidence" value="ECO:0007669"/>
    <property type="project" value="UniProtKB-KW"/>
</dbReference>
<dbReference type="AlphaFoldDB" id="A0A5N6ZJ65"/>
<sequence length="274" mass="30508">MASDSTGYVHGYQPSVLRSHSWRNASNSAAYLLPHITPSMHILDVGCGPGTITMDLANYVPKGKVVGLEPASGHEVLQQAASSAKERGIRNVVFKIGDAHALPFDDNSFDITHAHQVLQHVRDPVLALQEMARVTKPHGYVAVRSTDFRGFAWFPESEGMTEWLKLYLRVMHNNGGTPDSGRRLHIWARQAGFPQGQQMVQSVGTWCFTTKAEVEWWSSLWAERLLESNFRESALKNGIATESELQAASQAWKIWGASGDAWFLAWHGELLCRL</sequence>